<dbReference type="AlphaFoldDB" id="A0A3B4ZI57"/>
<evidence type="ECO:0000313" key="1">
    <source>
        <dbReference type="Ensembl" id="ENSSPAP00000007291.1"/>
    </source>
</evidence>
<protein>
    <submittedName>
        <fullName evidence="1">Uncharacterized protein</fullName>
    </submittedName>
</protein>
<accession>A0A3B4ZI57</accession>
<dbReference type="Ensembl" id="ENSSPAT00000007432.1">
    <property type="protein sequence ID" value="ENSSPAP00000007291.1"/>
    <property type="gene ID" value="ENSSPAG00000005578.1"/>
</dbReference>
<dbReference type="STRING" id="144197.ENSSPAP00000007291"/>
<sequence length="70" mass="7738">QAPQQGMSWDFLVPVYVGDLVKTGGINQYVVQDVVSPKQLPSCLRFKAALRSQGPLCILEHFDTGYSVLQ</sequence>
<name>A0A3B4ZI57_9TELE</name>
<dbReference type="GeneTree" id="ENSGT00940000180930"/>
<reference evidence="1" key="1">
    <citation type="submission" date="2023-09" db="UniProtKB">
        <authorList>
            <consortium name="Ensembl"/>
        </authorList>
    </citation>
    <scope>IDENTIFICATION</scope>
</reference>
<organism evidence="1">
    <name type="scientific">Stegastes partitus</name>
    <name type="common">bicolor damselfish</name>
    <dbReference type="NCBI Taxonomy" id="144197"/>
    <lineage>
        <taxon>Eukaryota</taxon>
        <taxon>Metazoa</taxon>
        <taxon>Chordata</taxon>
        <taxon>Craniata</taxon>
        <taxon>Vertebrata</taxon>
        <taxon>Euteleostomi</taxon>
        <taxon>Actinopterygii</taxon>
        <taxon>Neopterygii</taxon>
        <taxon>Teleostei</taxon>
        <taxon>Neoteleostei</taxon>
        <taxon>Acanthomorphata</taxon>
        <taxon>Ovalentaria</taxon>
        <taxon>Pomacentridae</taxon>
        <taxon>Stegastes</taxon>
    </lineage>
</organism>
<proteinExistence type="predicted"/>